<dbReference type="NCBIfam" id="NF006287">
    <property type="entry name" value="PRK08463.1"/>
    <property type="match status" value="1"/>
</dbReference>
<feature type="domain" description="ATP-grasp" evidence="6">
    <location>
        <begin position="119"/>
        <end position="317"/>
    </location>
</feature>
<dbReference type="SUPFAM" id="SSF52440">
    <property type="entry name" value="PreATP-grasp domain"/>
    <property type="match status" value="1"/>
</dbReference>
<dbReference type="RefSeq" id="WP_086297728.1">
    <property type="nucleotide sequence ID" value="NZ_CP018789.1"/>
</dbReference>
<keyword evidence="4" id="KW-0092">Biotin</keyword>
<proteinExistence type="predicted"/>
<feature type="domain" description="Biotin carboxylation" evidence="7">
    <location>
        <begin position="1"/>
        <end position="446"/>
    </location>
</feature>
<evidence type="ECO:0000256" key="4">
    <source>
        <dbReference type="ARBA" id="ARBA00023267"/>
    </source>
</evidence>
<name>A0A1X9SXR7_9BACT</name>
<dbReference type="InterPro" id="IPR005482">
    <property type="entry name" value="Biotin_COase_C"/>
</dbReference>
<evidence type="ECO:0000313" key="9">
    <source>
        <dbReference type="Proteomes" id="UP000194260"/>
    </source>
</evidence>
<dbReference type="FunFam" id="3.40.50.20:FF:000010">
    <property type="entry name" value="Propionyl-CoA carboxylase subunit alpha"/>
    <property type="match status" value="1"/>
</dbReference>
<dbReference type="GO" id="GO:0005524">
    <property type="term" value="F:ATP binding"/>
    <property type="evidence" value="ECO:0007669"/>
    <property type="project" value="UniProtKB-UniRule"/>
</dbReference>
<gene>
    <name evidence="8" type="primary">pycA</name>
    <name evidence="8" type="ORF">CSUIS_1114</name>
</gene>
<evidence type="ECO:0000256" key="1">
    <source>
        <dbReference type="ARBA" id="ARBA00022598"/>
    </source>
</evidence>
<keyword evidence="1 8" id="KW-0436">Ligase</keyword>
<protein>
    <submittedName>
        <fullName evidence="8">Pyruvate carboxylase, subunit A</fullName>
        <ecNumber evidence="8">6.4.1.1</ecNumber>
    </submittedName>
</protein>
<sequence length="481" mass="53704">MIYKILIANRGEIAVRIVRACKDLHIKNVAIYTEPDKDSLHVKVADEAYEIGKDPIKGYLDASRIVEVAKACGADAIHPGYGFLSENYEFAKLVEDAGLTFIGPKSEVILKMGNKNIARNLMHKNGIPVVPGTEALNKESIETIKLEAEKIGYPVILKASGGGGGRGIREVWDPAELESSYESCKREAKAFFNNDEVFMEKLIVKPRHIEFQILGDNYGNLIHLCERDCSIQRRHQKVIEIAPCPTISEDLRKRMGVAAVAAAKAVGYTNAGTIEFLLDDYNNFYFMEMNTRIQVEHGVTEEIVGVDLISRQIRIAAGEILDIDQTEVKPQGVAIEARITAENVWKNFIPSPGKITGYFPALGPGVRVDSHMYQGYSIPPFYDSLVAKLIVKARSYDLAVSKLERALDEFTIEGVRTTLPFLLAISKRRHFRRGFFDTSYIEERLQDILENTHDSNQENKEEVIAAIAAAIQKVKSSRENG</sequence>
<evidence type="ECO:0000259" key="6">
    <source>
        <dbReference type="PROSITE" id="PS50975"/>
    </source>
</evidence>
<dbReference type="SUPFAM" id="SSF56059">
    <property type="entry name" value="Glutathione synthetase ATP-binding domain-like"/>
    <property type="match status" value="1"/>
</dbReference>
<dbReference type="InterPro" id="IPR011761">
    <property type="entry name" value="ATP-grasp"/>
</dbReference>
<dbReference type="PANTHER" id="PTHR18866">
    <property type="entry name" value="CARBOXYLASE:PYRUVATE/ACETYL-COA/PROPIONYL-COA CARBOXYLASE"/>
    <property type="match status" value="1"/>
</dbReference>
<keyword evidence="2 5" id="KW-0547">Nucleotide-binding</keyword>
<dbReference type="Pfam" id="PF00289">
    <property type="entry name" value="Biotin_carb_N"/>
    <property type="match status" value="1"/>
</dbReference>
<dbReference type="PROSITE" id="PS00866">
    <property type="entry name" value="CPSASE_1"/>
    <property type="match status" value="1"/>
</dbReference>
<dbReference type="STRING" id="1660073.CSUIS_1114"/>
<dbReference type="InterPro" id="IPR005481">
    <property type="entry name" value="BC-like_N"/>
</dbReference>
<dbReference type="InterPro" id="IPR011764">
    <property type="entry name" value="Biotin_carboxylation_dom"/>
</dbReference>
<keyword evidence="8" id="KW-0670">Pyruvate</keyword>
<dbReference type="EC" id="6.4.1.1" evidence="8"/>
<dbReference type="NCBIfam" id="NF006367">
    <property type="entry name" value="PRK08591.1"/>
    <property type="match status" value="1"/>
</dbReference>
<evidence type="ECO:0000256" key="5">
    <source>
        <dbReference type="PROSITE-ProRule" id="PRU00409"/>
    </source>
</evidence>
<keyword evidence="3 5" id="KW-0067">ATP-binding</keyword>
<dbReference type="GO" id="GO:0046872">
    <property type="term" value="F:metal ion binding"/>
    <property type="evidence" value="ECO:0007669"/>
    <property type="project" value="InterPro"/>
</dbReference>
<dbReference type="PANTHER" id="PTHR18866:SF33">
    <property type="entry name" value="METHYLCROTONOYL-COA CARBOXYLASE SUBUNIT ALPHA, MITOCHONDRIAL-RELATED"/>
    <property type="match status" value="1"/>
</dbReference>
<dbReference type="InterPro" id="IPR050856">
    <property type="entry name" value="Biotin_carboxylase_complex"/>
</dbReference>
<dbReference type="PROSITE" id="PS50979">
    <property type="entry name" value="BC"/>
    <property type="match status" value="1"/>
</dbReference>
<evidence type="ECO:0000256" key="3">
    <source>
        <dbReference type="ARBA" id="ARBA00022840"/>
    </source>
</evidence>
<organism evidence="8 9">
    <name type="scientific">Campylobacter porcelli</name>
    <dbReference type="NCBI Taxonomy" id="1660073"/>
    <lineage>
        <taxon>Bacteria</taxon>
        <taxon>Pseudomonadati</taxon>
        <taxon>Campylobacterota</taxon>
        <taxon>Epsilonproteobacteria</taxon>
        <taxon>Campylobacterales</taxon>
        <taxon>Campylobacteraceae</taxon>
        <taxon>Campylobacter</taxon>
    </lineage>
</organism>
<dbReference type="Pfam" id="PF02785">
    <property type="entry name" value="Biotin_carb_C"/>
    <property type="match status" value="1"/>
</dbReference>
<dbReference type="SMART" id="SM00878">
    <property type="entry name" value="Biotin_carb_C"/>
    <property type="match status" value="1"/>
</dbReference>
<dbReference type="PROSITE" id="PS00867">
    <property type="entry name" value="CPSASE_2"/>
    <property type="match status" value="1"/>
</dbReference>
<dbReference type="Gene3D" id="3.30.470.20">
    <property type="entry name" value="ATP-grasp fold, B domain"/>
    <property type="match status" value="1"/>
</dbReference>
<dbReference type="Pfam" id="PF02786">
    <property type="entry name" value="CPSase_L_D2"/>
    <property type="match status" value="1"/>
</dbReference>
<dbReference type="FunFam" id="3.30.1490.20:FF:000003">
    <property type="entry name" value="acetyl-CoA carboxylase isoform X1"/>
    <property type="match status" value="1"/>
</dbReference>
<dbReference type="AlphaFoldDB" id="A0A1X9SXR7"/>
<accession>A0A1X9SXR7</accession>
<dbReference type="InterPro" id="IPR016185">
    <property type="entry name" value="PreATP-grasp_dom_sf"/>
</dbReference>
<dbReference type="InterPro" id="IPR005479">
    <property type="entry name" value="CPAse_ATP-bd"/>
</dbReference>
<dbReference type="KEGG" id="camy:CSUIS_1114"/>
<evidence type="ECO:0000313" key="8">
    <source>
        <dbReference type="EMBL" id="ARR00919.1"/>
    </source>
</evidence>
<dbReference type="Proteomes" id="UP000194260">
    <property type="component" value="Chromosome"/>
</dbReference>
<evidence type="ECO:0000259" key="7">
    <source>
        <dbReference type="PROSITE" id="PS50979"/>
    </source>
</evidence>
<dbReference type="EMBL" id="CP018789">
    <property type="protein sequence ID" value="ARR00919.1"/>
    <property type="molecule type" value="Genomic_DNA"/>
</dbReference>
<dbReference type="SUPFAM" id="SSF51246">
    <property type="entry name" value="Rudiment single hybrid motif"/>
    <property type="match status" value="1"/>
</dbReference>
<evidence type="ECO:0000256" key="2">
    <source>
        <dbReference type="ARBA" id="ARBA00022741"/>
    </source>
</evidence>
<dbReference type="InterPro" id="IPR011054">
    <property type="entry name" value="Rudment_hybrid_motif"/>
</dbReference>
<reference evidence="9" key="1">
    <citation type="journal article" date="2017" name="Genome Biol. Evol.">
        <title>Comparative Genomic Analysis Identifies a Campylobacter Clade Deficient in Selenium Metabolism.</title>
        <authorList>
            <person name="Miller W.G."/>
            <person name="Yee E."/>
            <person name="Lopes B.S."/>
            <person name="Chapman M.H."/>
            <person name="Huynh S."/>
            <person name="Bono J.L."/>
            <person name="Parker C.T."/>
            <person name="Strachan N.J.C."/>
            <person name="Forbes K.J."/>
        </authorList>
    </citation>
    <scope>NUCLEOTIDE SEQUENCE [LARGE SCALE GENOMIC DNA]</scope>
    <source>
        <strain evidence="9">RM6137</strain>
    </source>
</reference>
<dbReference type="GO" id="GO:0004736">
    <property type="term" value="F:pyruvate carboxylase activity"/>
    <property type="evidence" value="ECO:0007669"/>
    <property type="project" value="UniProtKB-EC"/>
</dbReference>
<dbReference type="PROSITE" id="PS50975">
    <property type="entry name" value="ATP_GRASP"/>
    <property type="match status" value="1"/>
</dbReference>